<feature type="region of interest" description="Disordered" evidence="1">
    <location>
        <begin position="137"/>
        <end position="213"/>
    </location>
</feature>
<sequence length="213" mass="22123">MQVDQEKARRVVAALRAQADTVASFIDDSDALHAELVRQASQGTRSGAPAPGYRPLVTIHRALMDRHKAVYADAAARLHHAADVLEAAAAAAEAADVDAAAAIDRIWDESGWGAAAAGGGLSGAGWWQAQAAGASPAGVRFRAESDPADAGSPPPLRFRAESDRAGAGSPPPLRFRGAGDVASIRWTTGGDVVEPPTRFRPPRQVVGEEGRQP</sequence>
<proteinExistence type="predicted"/>
<gene>
    <name evidence="2" type="ORF">CSPHI_10365</name>
</gene>
<name>A0A1L7CZS5_9CORY</name>
<reference evidence="2 3" key="1">
    <citation type="submission" date="2014-08" db="EMBL/GenBank/DDBJ databases">
        <title>Complete genome sequence of Corynebacterium sphenisci CECT 5990(T) (=DSM 44792(T)), isolated from healthy wild penguins.</title>
        <authorList>
            <person name="Ruckert C."/>
            <person name="Albersmeier A."/>
            <person name="Winkler A."/>
            <person name="Kalinowski J."/>
        </authorList>
    </citation>
    <scope>NUCLEOTIDE SEQUENCE [LARGE SCALE GENOMIC DNA]</scope>
    <source>
        <strain evidence="2 3">DSM 44792</strain>
    </source>
</reference>
<dbReference type="AlphaFoldDB" id="A0A1L7CZS5"/>
<evidence type="ECO:0000313" key="3">
    <source>
        <dbReference type="Proteomes" id="UP000185469"/>
    </source>
</evidence>
<evidence type="ECO:0000256" key="1">
    <source>
        <dbReference type="SAM" id="MobiDB-lite"/>
    </source>
</evidence>
<protein>
    <submittedName>
        <fullName evidence="2">Uncharacterized protein</fullName>
    </submittedName>
</protein>
<organism evidence="2 3">
    <name type="scientific">Corynebacterium sphenisci DSM 44792</name>
    <dbReference type="NCBI Taxonomy" id="1437874"/>
    <lineage>
        <taxon>Bacteria</taxon>
        <taxon>Bacillati</taxon>
        <taxon>Actinomycetota</taxon>
        <taxon>Actinomycetes</taxon>
        <taxon>Mycobacteriales</taxon>
        <taxon>Corynebacteriaceae</taxon>
        <taxon>Corynebacterium</taxon>
    </lineage>
</organism>
<dbReference type="STRING" id="1437874.CSPHI_10365"/>
<dbReference type="Proteomes" id="UP000185469">
    <property type="component" value="Chromosome"/>
</dbReference>
<accession>A0A1L7CZS5</accession>
<dbReference type="EMBL" id="CP009248">
    <property type="protein sequence ID" value="APT91334.1"/>
    <property type="molecule type" value="Genomic_DNA"/>
</dbReference>
<dbReference type="KEGG" id="csph:CSPHI_10365"/>
<evidence type="ECO:0000313" key="2">
    <source>
        <dbReference type="EMBL" id="APT91334.1"/>
    </source>
</evidence>
<keyword evidence="3" id="KW-1185">Reference proteome</keyword>